<dbReference type="InterPro" id="IPR051801">
    <property type="entry name" value="GH28_Enzymes"/>
</dbReference>
<dbReference type="EMBL" id="JXTB01000151">
    <property type="protein sequence ID" value="PON58200.1"/>
    <property type="molecule type" value="Genomic_DNA"/>
</dbReference>
<keyword evidence="2" id="KW-0134">Cell wall</keyword>
<dbReference type="InterPro" id="IPR012334">
    <property type="entry name" value="Pectin_lyas_fold"/>
</dbReference>
<dbReference type="PANTHER" id="PTHR31339">
    <property type="entry name" value="PECTIN LYASE-RELATED"/>
    <property type="match status" value="1"/>
</dbReference>
<gene>
    <name evidence="3" type="ORF">PanWU01x14_167990</name>
</gene>
<evidence type="ECO:0000313" key="3">
    <source>
        <dbReference type="EMBL" id="PON58200.1"/>
    </source>
</evidence>
<name>A0A2P5CAW4_PARAD</name>
<proteinExistence type="predicted"/>
<dbReference type="Gene3D" id="2.160.20.10">
    <property type="entry name" value="Single-stranded right-handed beta-helix, Pectin lyase-like"/>
    <property type="match status" value="1"/>
</dbReference>
<dbReference type="PANTHER" id="PTHR31339:SF71">
    <property type="entry name" value="PECTIN LYASE-LIKE SUPERFAMILY PROTEIN"/>
    <property type="match status" value="1"/>
</dbReference>
<evidence type="ECO:0000256" key="1">
    <source>
        <dbReference type="ARBA" id="ARBA00004191"/>
    </source>
</evidence>
<dbReference type="InterPro" id="IPR011050">
    <property type="entry name" value="Pectin_lyase_fold/virulence"/>
</dbReference>
<organism evidence="3 4">
    <name type="scientific">Parasponia andersonii</name>
    <name type="common">Sponia andersonii</name>
    <dbReference type="NCBI Taxonomy" id="3476"/>
    <lineage>
        <taxon>Eukaryota</taxon>
        <taxon>Viridiplantae</taxon>
        <taxon>Streptophyta</taxon>
        <taxon>Embryophyta</taxon>
        <taxon>Tracheophyta</taxon>
        <taxon>Spermatophyta</taxon>
        <taxon>Magnoliopsida</taxon>
        <taxon>eudicotyledons</taxon>
        <taxon>Gunneridae</taxon>
        <taxon>Pentapetalae</taxon>
        <taxon>rosids</taxon>
        <taxon>fabids</taxon>
        <taxon>Rosales</taxon>
        <taxon>Cannabaceae</taxon>
        <taxon>Parasponia</taxon>
    </lineage>
</organism>
<dbReference type="Proteomes" id="UP000237105">
    <property type="component" value="Unassembled WGS sequence"/>
</dbReference>
<dbReference type="AlphaFoldDB" id="A0A2P5CAW4"/>
<sequence length="121" mass="13706">MIRGTNYAWFLLLRHPDSCTNTRIEDCFVVSGDDCISVEERFGSLSAAKCQGGIQDLRAEDITAIDTESMIKYVFWMTGNYKAHLDGYDPNAMHVIRSISYRDVVAENVIRTVTILSAYRT</sequence>
<comment type="subcellular location">
    <subcellularLocation>
        <location evidence="1">Secreted</location>
        <location evidence="1">Cell wall</location>
    </subcellularLocation>
</comment>
<dbReference type="SUPFAM" id="SSF51126">
    <property type="entry name" value="Pectin lyase-like"/>
    <property type="match status" value="1"/>
</dbReference>
<dbReference type="GO" id="GO:0016829">
    <property type="term" value="F:lyase activity"/>
    <property type="evidence" value="ECO:0007669"/>
    <property type="project" value="UniProtKB-KW"/>
</dbReference>
<dbReference type="OrthoDB" id="1700829at2759"/>
<protein>
    <submittedName>
        <fullName evidence="3">Pectin lyase fold containing protein</fullName>
    </submittedName>
</protein>
<comment type="caution">
    <text evidence="3">The sequence shown here is derived from an EMBL/GenBank/DDBJ whole genome shotgun (WGS) entry which is preliminary data.</text>
</comment>
<dbReference type="STRING" id="3476.A0A2P5CAW4"/>
<keyword evidence="2" id="KW-0964">Secreted</keyword>
<evidence type="ECO:0000313" key="4">
    <source>
        <dbReference type="Proteomes" id="UP000237105"/>
    </source>
</evidence>
<reference evidence="4" key="1">
    <citation type="submission" date="2016-06" db="EMBL/GenBank/DDBJ databases">
        <title>Parallel loss of symbiosis genes in relatives of nitrogen-fixing non-legume Parasponia.</title>
        <authorList>
            <person name="Van Velzen R."/>
            <person name="Holmer R."/>
            <person name="Bu F."/>
            <person name="Rutten L."/>
            <person name="Van Zeijl A."/>
            <person name="Liu W."/>
            <person name="Santuari L."/>
            <person name="Cao Q."/>
            <person name="Sharma T."/>
            <person name="Shen D."/>
            <person name="Roswanjaya Y."/>
            <person name="Wardhani T."/>
            <person name="Kalhor M.S."/>
            <person name="Jansen J."/>
            <person name="Van den Hoogen J."/>
            <person name="Gungor B."/>
            <person name="Hartog M."/>
            <person name="Hontelez J."/>
            <person name="Verver J."/>
            <person name="Yang W.-C."/>
            <person name="Schijlen E."/>
            <person name="Repin R."/>
            <person name="Schilthuizen M."/>
            <person name="Schranz E."/>
            <person name="Heidstra R."/>
            <person name="Miyata K."/>
            <person name="Fedorova E."/>
            <person name="Kohlen W."/>
            <person name="Bisseling T."/>
            <person name="Smit S."/>
            <person name="Geurts R."/>
        </authorList>
    </citation>
    <scope>NUCLEOTIDE SEQUENCE [LARGE SCALE GENOMIC DNA]</scope>
    <source>
        <strain evidence="4">cv. WU1-14</strain>
    </source>
</reference>
<keyword evidence="4" id="KW-1185">Reference proteome</keyword>
<keyword evidence="3" id="KW-0456">Lyase</keyword>
<accession>A0A2P5CAW4</accession>
<evidence type="ECO:0000256" key="2">
    <source>
        <dbReference type="ARBA" id="ARBA00022512"/>
    </source>
</evidence>